<dbReference type="GO" id="GO:0005829">
    <property type="term" value="C:cytosol"/>
    <property type="evidence" value="ECO:0007669"/>
    <property type="project" value="TreeGrafter"/>
</dbReference>
<accession>A0A370DGU5</accession>
<evidence type="ECO:0000256" key="1">
    <source>
        <dbReference type="ARBA" id="ARBA00005187"/>
    </source>
</evidence>
<evidence type="ECO:0000259" key="11">
    <source>
        <dbReference type="PROSITE" id="PS51278"/>
    </source>
</evidence>
<keyword evidence="8" id="KW-0028">Amino-acid biosynthesis</keyword>
<dbReference type="GO" id="GO:0005524">
    <property type="term" value="F:ATP binding"/>
    <property type="evidence" value="ECO:0007669"/>
    <property type="project" value="UniProtKB-KW"/>
</dbReference>
<dbReference type="InterPro" id="IPR033738">
    <property type="entry name" value="AsnB_N"/>
</dbReference>
<dbReference type="PANTHER" id="PTHR43284:SF1">
    <property type="entry name" value="ASPARAGINE SYNTHETASE"/>
    <property type="match status" value="1"/>
</dbReference>
<feature type="binding site" evidence="9">
    <location>
        <position position="289"/>
    </location>
    <ligand>
        <name>ATP</name>
        <dbReference type="ChEBI" id="CHEBI:30616"/>
    </ligand>
</feature>
<dbReference type="GO" id="GO:0006529">
    <property type="term" value="P:asparagine biosynthetic process"/>
    <property type="evidence" value="ECO:0007669"/>
    <property type="project" value="UniProtKB-KW"/>
</dbReference>
<reference evidence="12 13" key="1">
    <citation type="journal article" date="2018" name="ISME J.">
        <title>Endosymbiont genomes yield clues of tubeworm success.</title>
        <authorList>
            <person name="Li Y."/>
            <person name="Liles M.R."/>
            <person name="Halanych K.M."/>
        </authorList>
    </citation>
    <scope>NUCLEOTIDE SEQUENCE [LARGE SCALE GENOMIC DNA]</scope>
    <source>
        <strain evidence="12">A1464</strain>
    </source>
</reference>
<feature type="binding site" evidence="9">
    <location>
        <position position="100"/>
    </location>
    <ligand>
        <name>L-glutamine</name>
        <dbReference type="ChEBI" id="CHEBI:58359"/>
    </ligand>
</feature>
<keyword evidence="13" id="KW-1185">Reference proteome</keyword>
<evidence type="ECO:0000256" key="9">
    <source>
        <dbReference type="PIRSR" id="PIRSR001589-2"/>
    </source>
</evidence>
<feature type="binding site" evidence="9">
    <location>
        <begin position="363"/>
        <end position="364"/>
    </location>
    <ligand>
        <name>ATP</name>
        <dbReference type="ChEBI" id="CHEBI:30616"/>
    </ligand>
</feature>
<keyword evidence="6 8" id="KW-0315">Glutamine amidotransferase</keyword>
<gene>
    <name evidence="12" type="primary">asnB</name>
    <name evidence="12" type="ORF">DIZ80_06430</name>
</gene>
<dbReference type="AlphaFoldDB" id="A0A370DGU5"/>
<evidence type="ECO:0000313" key="12">
    <source>
        <dbReference type="EMBL" id="RDH83770.1"/>
    </source>
</evidence>
<organism evidence="12 13">
    <name type="scientific">endosymbiont of Galathealinum brachiosum</name>
    <dbReference type="NCBI Taxonomy" id="2200906"/>
    <lineage>
        <taxon>Bacteria</taxon>
        <taxon>Pseudomonadati</taxon>
        <taxon>Pseudomonadota</taxon>
        <taxon>Gammaproteobacteria</taxon>
        <taxon>sulfur-oxidizing symbionts</taxon>
    </lineage>
</organism>
<dbReference type="CDD" id="cd01991">
    <property type="entry name" value="Asn_synthase_B_C"/>
    <property type="match status" value="1"/>
</dbReference>
<feature type="site" description="Important for beta-aspartyl-AMP intermediate formation" evidence="10">
    <location>
        <position position="365"/>
    </location>
</feature>
<dbReference type="SUPFAM" id="SSF56235">
    <property type="entry name" value="N-terminal nucleophile aminohydrolases (Ntn hydrolases)"/>
    <property type="match status" value="1"/>
</dbReference>
<feature type="active site" description="For GATase activity" evidence="8">
    <location>
        <position position="2"/>
    </location>
</feature>
<dbReference type="PIRSF" id="PIRSF001589">
    <property type="entry name" value="Asn_synthetase_glu-h"/>
    <property type="match status" value="1"/>
</dbReference>
<dbReference type="Pfam" id="PF00733">
    <property type="entry name" value="Asn_synthase"/>
    <property type="match status" value="1"/>
</dbReference>
<evidence type="ECO:0000256" key="6">
    <source>
        <dbReference type="ARBA" id="ARBA00022962"/>
    </source>
</evidence>
<comment type="catalytic activity">
    <reaction evidence="7">
        <text>L-aspartate + L-glutamine + ATP + H2O = L-asparagine + L-glutamate + AMP + diphosphate + H(+)</text>
        <dbReference type="Rhea" id="RHEA:12228"/>
        <dbReference type="ChEBI" id="CHEBI:15377"/>
        <dbReference type="ChEBI" id="CHEBI:15378"/>
        <dbReference type="ChEBI" id="CHEBI:29985"/>
        <dbReference type="ChEBI" id="CHEBI:29991"/>
        <dbReference type="ChEBI" id="CHEBI:30616"/>
        <dbReference type="ChEBI" id="CHEBI:33019"/>
        <dbReference type="ChEBI" id="CHEBI:58048"/>
        <dbReference type="ChEBI" id="CHEBI:58359"/>
        <dbReference type="ChEBI" id="CHEBI:456215"/>
        <dbReference type="EC" id="6.3.5.4"/>
    </reaction>
</comment>
<dbReference type="Gene3D" id="3.60.20.10">
    <property type="entry name" value="Glutamine Phosphoribosylpyrophosphate, subunit 1, domain 1"/>
    <property type="match status" value="1"/>
</dbReference>
<evidence type="ECO:0000256" key="5">
    <source>
        <dbReference type="ARBA" id="ARBA00022840"/>
    </source>
</evidence>
<dbReference type="Proteomes" id="UP000254266">
    <property type="component" value="Unassembled WGS sequence"/>
</dbReference>
<dbReference type="NCBIfam" id="TIGR01536">
    <property type="entry name" value="asn_synth_AEB"/>
    <property type="match status" value="1"/>
</dbReference>
<comment type="caution">
    <text evidence="12">The sequence shown here is derived from an EMBL/GenBank/DDBJ whole genome shotgun (WGS) entry which is preliminary data.</text>
</comment>
<evidence type="ECO:0000256" key="4">
    <source>
        <dbReference type="ARBA" id="ARBA00022741"/>
    </source>
</evidence>
<dbReference type="Gene3D" id="3.40.50.620">
    <property type="entry name" value="HUPs"/>
    <property type="match status" value="1"/>
</dbReference>
<evidence type="ECO:0000256" key="10">
    <source>
        <dbReference type="PIRSR" id="PIRSR001589-3"/>
    </source>
</evidence>
<dbReference type="Pfam" id="PF13537">
    <property type="entry name" value="GATase_7"/>
    <property type="match status" value="1"/>
</dbReference>
<protein>
    <recommendedName>
        <fullName evidence="3">asparagine synthase (glutamine-hydrolyzing)</fullName>
        <ecNumber evidence="3">6.3.5.4</ecNumber>
    </recommendedName>
</protein>
<dbReference type="InterPro" id="IPR014729">
    <property type="entry name" value="Rossmann-like_a/b/a_fold"/>
</dbReference>
<dbReference type="GO" id="GO:0004066">
    <property type="term" value="F:asparagine synthase (glutamine-hydrolyzing) activity"/>
    <property type="evidence" value="ECO:0007669"/>
    <property type="project" value="UniProtKB-EC"/>
</dbReference>
<keyword evidence="5 9" id="KW-0067">ATP-binding</keyword>
<dbReference type="PROSITE" id="PS51278">
    <property type="entry name" value="GATASE_TYPE_2"/>
    <property type="match status" value="1"/>
</dbReference>
<dbReference type="InterPro" id="IPR001962">
    <property type="entry name" value="Asn_synthase"/>
</dbReference>
<keyword evidence="8" id="KW-0061">Asparagine biosynthesis</keyword>
<dbReference type="InterPro" id="IPR017932">
    <property type="entry name" value="GATase_2_dom"/>
</dbReference>
<feature type="domain" description="Glutamine amidotransferase type-2" evidence="11">
    <location>
        <begin position="2"/>
        <end position="213"/>
    </location>
</feature>
<comment type="pathway">
    <text evidence="1">Amino-acid biosynthesis; L-asparagine biosynthesis; L-asparagine from L-aspartate (L-Gln route): step 1/1.</text>
</comment>
<comment type="similarity">
    <text evidence="2">Belongs to the asparagine synthetase family.</text>
</comment>
<keyword evidence="4 9" id="KW-0547">Nucleotide-binding</keyword>
<dbReference type="InterPro" id="IPR051786">
    <property type="entry name" value="ASN_synthetase/amidase"/>
</dbReference>
<dbReference type="PANTHER" id="PTHR43284">
    <property type="entry name" value="ASPARAGINE SYNTHETASE (GLUTAMINE-HYDROLYZING)"/>
    <property type="match status" value="1"/>
</dbReference>
<evidence type="ECO:0000313" key="13">
    <source>
        <dbReference type="Proteomes" id="UP000254266"/>
    </source>
</evidence>
<dbReference type="SUPFAM" id="SSF52402">
    <property type="entry name" value="Adenine nucleotide alpha hydrolases-like"/>
    <property type="match status" value="1"/>
</dbReference>
<evidence type="ECO:0000256" key="3">
    <source>
        <dbReference type="ARBA" id="ARBA00012737"/>
    </source>
</evidence>
<dbReference type="InterPro" id="IPR029055">
    <property type="entry name" value="Ntn_hydrolases_N"/>
</dbReference>
<sequence length="621" mass="71926">MCGICGIFGFDKSIEINNADILSMNNEMIHRGPEAEGEYCHKHVGLGHRRLKIIDLEGGVQPMFSQDKSIVVSFNGEIYNYKEIKDRLIQKGHVFSTHSDTEVIIHAYIEYGIKCVEQFRGMFGIAIYDHNIDELFLIRDRLGIKPIYYILEDQKLIFSSEIKPILKVIKAKPEVHIPSIDFYMSVGYVPGEQTLFDNIKKLLPGHYLHIKNNKFEIKEYWDLDLNQDQFKGSFEEAIEEFDKLAKESIDLRMISDVPLGAFLSGGLDSSAIVSYMSNLSDTPIKTFSVGYKNDPESSELIYAEQVAKYFKTEHTEYILEPLDFFNSLDLLLKYTEEPIVESAAVALYQLSKKAKEEVTVILSGEGGDEILAGYPLHQIMPKINKIHNFVKWLPMSGMSRTNFLNTEKKIKYFDWVNQPLNKRYQSISNDVTFGIKQKMYSSPAFLDYNNKTADHFEGLFNKFENRSDLSKMLYTDIKSWLPDDLLVKADKMTMAASLELRVPLLDHKLMEFTSTLPDKYKINGKQGKHLLKVAMESRLPENIIYRKKKGFPVPISNWFRTHLYDQVYDILMDTKTLSRGYFTKNYVENILIKHKSGFEDNSRRIFSLVNLELWHRKFIDC</sequence>
<evidence type="ECO:0000256" key="2">
    <source>
        <dbReference type="ARBA" id="ARBA00005752"/>
    </source>
</evidence>
<dbReference type="InterPro" id="IPR006426">
    <property type="entry name" value="Asn_synth_AEB"/>
</dbReference>
<dbReference type="EC" id="6.3.5.4" evidence="3"/>
<proteinExistence type="inferred from homology"/>
<dbReference type="EMBL" id="QFXC01000008">
    <property type="protein sequence ID" value="RDH83770.1"/>
    <property type="molecule type" value="Genomic_DNA"/>
</dbReference>
<name>A0A370DGU5_9GAMM</name>
<evidence type="ECO:0000256" key="7">
    <source>
        <dbReference type="ARBA" id="ARBA00048741"/>
    </source>
</evidence>
<dbReference type="CDD" id="cd00712">
    <property type="entry name" value="AsnB"/>
    <property type="match status" value="1"/>
</dbReference>
<evidence type="ECO:0000256" key="8">
    <source>
        <dbReference type="PIRSR" id="PIRSR001589-1"/>
    </source>
</evidence>